<dbReference type="Proteomes" id="UP000199370">
    <property type="component" value="Unassembled WGS sequence"/>
</dbReference>
<evidence type="ECO:0000313" key="3">
    <source>
        <dbReference type="Proteomes" id="UP000199370"/>
    </source>
</evidence>
<feature type="region of interest" description="Disordered" evidence="1">
    <location>
        <begin position="1"/>
        <end position="29"/>
    </location>
</feature>
<dbReference type="AlphaFoldDB" id="A0A1H0AC92"/>
<sequence length="29" mass="2960">MESANLNATELDANVPSDPPSTQLSAADT</sequence>
<evidence type="ECO:0000256" key="1">
    <source>
        <dbReference type="SAM" id="MobiDB-lite"/>
    </source>
</evidence>
<accession>A0A1H0AC92</accession>
<protein>
    <submittedName>
        <fullName evidence="2">Uncharacterized protein</fullName>
    </submittedName>
</protein>
<feature type="compositionally biased region" description="Polar residues" evidence="1">
    <location>
        <begin position="20"/>
        <end position="29"/>
    </location>
</feature>
<evidence type="ECO:0000313" key="2">
    <source>
        <dbReference type="EMBL" id="SDN30593.1"/>
    </source>
</evidence>
<keyword evidence="3" id="KW-1185">Reference proteome</keyword>
<name>A0A1H0AC92_9EURY</name>
<gene>
    <name evidence="2" type="ORF">SAMN05192554_1262</name>
</gene>
<reference evidence="2 3" key="1">
    <citation type="submission" date="2016-10" db="EMBL/GenBank/DDBJ databases">
        <authorList>
            <person name="de Groot N.N."/>
        </authorList>
    </citation>
    <scope>NUCLEOTIDE SEQUENCE [LARGE SCALE GENOMIC DNA]</scope>
    <source>
        <strain evidence="3">EB21,IBRC-M 10013,KCTC 4048</strain>
    </source>
</reference>
<organism evidence="2 3">
    <name type="scientific">Haloarchaeobius iranensis</name>
    <dbReference type="NCBI Taxonomy" id="996166"/>
    <lineage>
        <taxon>Archaea</taxon>
        <taxon>Methanobacteriati</taxon>
        <taxon>Methanobacteriota</taxon>
        <taxon>Stenosarchaea group</taxon>
        <taxon>Halobacteria</taxon>
        <taxon>Halobacteriales</taxon>
        <taxon>Halorubellaceae</taxon>
        <taxon>Haloarchaeobius</taxon>
    </lineage>
</organism>
<dbReference type="EMBL" id="FNIA01000026">
    <property type="protein sequence ID" value="SDN30593.1"/>
    <property type="molecule type" value="Genomic_DNA"/>
</dbReference>
<proteinExistence type="predicted"/>